<dbReference type="PRINTS" id="PR00458">
    <property type="entry name" value="PEROXIDASE"/>
</dbReference>
<feature type="chain" id="PRO_5006993983" description="Peroxidase" evidence="11">
    <location>
        <begin position="20"/>
        <end position="295"/>
    </location>
</feature>
<organism evidence="13 14">
    <name type="scientific">Exserohilum turcicum (strain 28A)</name>
    <name type="common">Northern leaf blight fungus</name>
    <name type="synonym">Setosphaeria turcica</name>
    <dbReference type="NCBI Taxonomy" id="671987"/>
    <lineage>
        <taxon>Eukaryota</taxon>
        <taxon>Fungi</taxon>
        <taxon>Dikarya</taxon>
        <taxon>Ascomycota</taxon>
        <taxon>Pezizomycotina</taxon>
        <taxon>Dothideomycetes</taxon>
        <taxon>Pleosporomycetidae</taxon>
        <taxon>Pleosporales</taxon>
        <taxon>Pleosporineae</taxon>
        <taxon>Pleosporaceae</taxon>
        <taxon>Exserohilum</taxon>
    </lineage>
</organism>
<sequence>MRFSPIPLLAVLAATPILAEELAPRYDACPPVWKDVVNYLKPKFSGCSRSAHKIIRAAFHDCINNGCDGSLALSDERTHPENQGLQETCELVVDLKKRFSVSAADAIQFGAALAIASCPLGPRVRALVGRHDHSQPAERFSVPSSRDSVNKILVAFDKHGLSPRDVVALLGIHSAAFQEFDIPSLGVVALDSTPYIDDMRYYQETIAGTAPHSLQSDRLMTKAPQTKDAFAEFASDAYAWNKAFVEAFGRLSTIGNEHVKFTDCSHLIPNSPPVPRKRQIQNLKFTQKLAEKFGV</sequence>
<accession>R0KQG9</accession>
<comment type="catalytic activity">
    <reaction evidence="1">
        <text>2 a phenolic donor + H2O2 = 2 a phenolic radical donor + 2 H2O</text>
        <dbReference type="Rhea" id="RHEA:56136"/>
        <dbReference type="ChEBI" id="CHEBI:15377"/>
        <dbReference type="ChEBI" id="CHEBI:16240"/>
        <dbReference type="ChEBI" id="CHEBI:139520"/>
        <dbReference type="ChEBI" id="CHEBI:139521"/>
        <dbReference type="EC" id="1.11.1.7"/>
    </reaction>
</comment>
<evidence type="ECO:0000256" key="11">
    <source>
        <dbReference type="RuleBase" id="RU363051"/>
    </source>
</evidence>
<comment type="cofactor">
    <cofactor evidence="2">
        <name>Ca(2+)</name>
        <dbReference type="ChEBI" id="CHEBI:29108"/>
    </cofactor>
</comment>
<dbReference type="InterPro" id="IPR010255">
    <property type="entry name" value="Haem_peroxidase_sf"/>
</dbReference>
<keyword evidence="7" id="KW-0349">Heme</keyword>
<keyword evidence="14" id="KW-1185">Reference proteome</keyword>
<protein>
    <recommendedName>
        <fullName evidence="11">Peroxidase</fullName>
        <ecNumber evidence="11">1.11.1.-</ecNumber>
    </recommendedName>
</protein>
<dbReference type="InterPro" id="IPR019794">
    <property type="entry name" value="Peroxidases_AS"/>
</dbReference>
<dbReference type="Gene3D" id="1.10.520.10">
    <property type="match status" value="1"/>
</dbReference>
<dbReference type="PANTHER" id="PTHR31517">
    <property type="match status" value="1"/>
</dbReference>
<dbReference type="InterPro" id="IPR000823">
    <property type="entry name" value="Peroxidase_pln"/>
</dbReference>
<evidence type="ECO:0000256" key="8">
    <source>
        <dbReference type="ARBA" id="ARBA00022723"/>
    </source>
</evidence>
<comment type="similarity">
    <text evidence="5">Belongs to the peroxidase family. Cytochrome c peroxidase subfamily.</text>
</comment>
<dbReference type="GO" id="GO:0006979">
    <property type="term" value="P:response to oxidative stress"/>
    <property type="evidence" value="ECO:0007669"/>
    <property type="project" value="InterPro"/>
</dbReference>
<evidence type="ECO:0000259" key="12">
    <source>
        <dbReference type="PROSITE" id="PS50873"/>
    </source>
</evidence>
<dbReference type="PRINTS" id="PR00459">
    <property type="entry name" value="ASPEROXIDASE"/>
</dbReference>
<dbReference type="Gene3D" id="1.10.420.10">
    <property type="entry name" value="Peroxidase, domain 2"/>
    <property type="match status" value="1"/>
</dbReference>
<dbReference type="InterPro" id="IPR002016">
    <property type="entry name" value="Haem_peroxidase"/>
</dbReference>
<evidence type="ECO:0000256" key="6">
    <source>
        <dbReference type="ARBA" id="ARBA00022559"/>
    </source>
</evidence>
<feature type="domain" description="Plant heme peroxidase family profile" evidence="12">
    <location>
        <begin position="17"/>
        <end position="268"/>
    </location>
</feature>
<dbReference type="InterPro" id="IPR002207">
    <property type="entry name" value="Peroxidase_I"/>
</dbReference>
<evidence type="ECO:0000256" key="9">
    <source>
        <dbReference type="ARBA" id="ARBA00023002"/>
    </source>
</evidence>
<dbReference type="GO" id="GO:0140825">
    <property type="term" value="F:lactoperoxidase activity"/>
    <property type="evidence" value="ECO:0007669"/>
    <property type="project" value="UniProtKB-EC"/>
</dbReference>
<dbReference type="EC" id="1.11.1.-" evidence="11"/>
<evidence type="ECO:0000256" key="4">
    <source>
        <dbReference type="ARBA" id="ARBA00003917"/>
    </source>
</evidence>
<dbReference type="eggNOG" id="ENOG502QT8W">
    <property type="taxonomic scope" value="Eukaryota"/>
</dbReference>
<dbReference type="SUPFAM" id="SSF48113">
    <property type="entry name" value="Heme-dependent peroxidases"/>
    <property type="match status" value="1"/>
</dbReference>
<evidence type="ECO:0000256" key="10">
    <source>
        <dbReference type="ARBA" id="ARBA00023004"/>
    </source>
</evidence>
<dbReference type="OrthoDB" id="2113341at2759"/>
<dbReference type="GO" id="GO:0046872">
    <property type="term" value="F:metal ion binding"/>
    <property type="evidence" value="ECO:0007669"/>
    <property type="project" value="UniProtKB-UniRule"/>
</dbReference>
<proteinExistence type="inferred from homology"/>
<dbReference type="GeneID" id="19397857"/>
<comment type="cofactor">
    <cofactor evidence="3">
        <name>heme b</name>
        <dbReference type="ChEBI" id="CHEBI:60344"/>
    </cofactor>
</comment>
<keyword evidence="6 11" id="KW-0575">Peroxidase</keyword>
<feature type="signal peptide" evidence="11">
    <location>
        <begin position="1"/>
        <end position="19"/>
    </location>
</feature>
<keyword evidence="11" id="KW-0732">Signal</keyword>
<dbReference type="GO" id="GO:0020037">
    <property type="term" value="F:heme binding"/>
    <property type="evidence" value="ECO:0007669"/>
    <property type="project" value="UniProtKB-UniRule"/>
</dbReference>
<evidence type="ECO:0000256" key="2">
    <source>
        <dbReference type="ARBA" id="ARBA00001913"/>
    </source>
</evidence>
<keyword evidence="8" id="KW-0479">Metal-binding</keyword>
<reference evidence="13 14" key="2">
    <citation type="journal article" date="2013" name="PLoS Genet.">
        <title>Comparative genome structure, secondary metabolite, and effector coding capacity across Cochliobolus pathogens.</title>
        <authorList>
            <person name="Condon B.J."/>
            <person name="Leng Y."/>
            <person name="Wu D."/>
            <person name="Bushley K.E."/>
            <person name="Ohm R.A."/>
            <person name="Otillar R."/>
            <person name="Martin J."/>
            <person name="Schackwitz W."/>
            <person name="Grimwood J."/>
            <person name="MohdZainudin N."/>
            <person name="Xue C."/>
            <person name="Wang R."/>
            <person name="Manning V.A."/>
            <person name="Dhillon B."/>
            <person name="Tu Z.J."/>
            <person name="Steffenson B.J."/>
            <person name="Salamov A."/>
            <person name="Sun H."/>
            <person name="Lowry S."/>
            <person name="LaButti K."/>
            <person name="Han J."/>
            <person name="Copeland A."/>
            <person name="Lindquist E."/>
            <person name="Barry K."/>
            <person name="Schmutz J."/>
            <person name="Baker S.E."/>
            <person name="Ciuffetti L.M."/>
            <person name="Grigoriev I.V."/>
            <person name="Zhong S."/>
            <person name="Turgeon B.G."/>
        </authorList>
    </citation>
    <scope>NUCLEOTIDE SEQUENCE [LARGE SCALE GENOMIC DNA]</scope>
    <source>
        <strain evidence="14">28A</strain>
    </source>
</reference>
<evidence type="ECO:0000256" key="5">
    <source>
        <dbReference type="ARBA" id="ARBA00005997"/>
    </source>
</evidence>
<comment type="function">
    <text evidence="4">Destroys radicals which are normally produced within the cells and which are toxic to biological systems.</text>
</comment>
<dbReference type="Proteomes" id="UP000016935">
    <property type="component" value="Unassembled WGS sequence"/>
</dbReference>
<dbReference type="HOGENOM" id="CLU_041038_0_1_1"/>
<keyword evidence="10" id="KW-0408">Iron</keyword>
<keyword evidence="9 11" id="KW-0560">Oxidoreductase</keyword>
<dbReference type="PROSITE" id="PS00436">
    <property type="entry name" value="PEROXIDASE_2"/>
    <property type="match status" value="1"/>
</dbReference>
<gene>
    <name evidence="13" type="ORF">SETTUDRAFT_158705</name>
</gene>
<dbReference type="RefSeq" id="XP_008022004.1">
    <property type="nucleotide sequence ID" value="XM_008023813.1"/>
</dbReference>
<evidence type="ECO:0000313" key="14">
    <source>
        <dbReference type="Proteomes" id="UP000016935"/>
    </source>
</evidence>
<name>R0KQG9_EXST2</name>
<dbReference type="Pfam" id="PF00141">
    <property type="entry name" value="peroxidase"/>
    <property type="match status" value="1"/>
</dbReference>
<dbReference type="AlphaFoldDB" id="R0KQG9"/>
<evidence type="ECO:0000256" key="3">
    <source>
        <dbReference type="ARBA" id="ARBA00001970"/>
    </source>
</evidence>
<dbReference type="PANTHER" id="PTHR31517:SF48">
    <property type="entry name" value="PEROXIDASE 16-RELATED"/>
    <property type="match status" value="1"/>
</dbReference>
<dbReference type="PROSITE" id="PS50873">
    <property type="entry name" value="PEROXIDASE_4"/>
    <property type="match status" value="1"/>
</dbReference>
<evidence type="ECO:0000313" key="13">
    <source>
        <dbReference type="EMBL" id="EOA90072.1"/>
    </source>
</evidence>
<reference evidence="13 14" key="1">
    <citation type="journal article" date="2012" name="PLoS Pathog.">
        <title>Diverse lifestyles and strategies of plant pathogenesis encoded in the genomes of eighteen Dothideomycetes fungi.</title>
        <authorList>
            <person name="Ohm R.A."/>
            <person name="Feau N."/>
            <person name="Henrissat B."/>
            <person name="Schoch C.L."/>
            <person name="Horwitz B.A."/>
            <person name="Barry K.W."/>
            <person name="Condon B.J."/>
            <person name="Copeland A.C."/>
            <person name="Dhillon B."/>
            <person name="Glaser F."/>
            <person name="Hesse C.N."/>
            <person name="Kosti I."/>
            <person name="LaButti K."/>
            <person name="Lindquist E.A."/>
            <person name="Lucas S."/>
            <person name="Salamov A.A."/>
            <person name="Bradshaw R.E."/>
            <person name="Ciuffetti L."/>
            <person name="Hamelin R.C."/>
            <person name="Kema G.H.J."/>
            <person name="Lawrence C."/>
            <person name="Scott J.A."/>
            <person name="Spatafora J.W."/>
            <person name="Turgeon B.G."/>
            <person name="de Wit P.J.G.M."/>
            <person name="Zhong S."/>
            <person name="Goodwin S.B."/>
            <person name="Grigoriev I.V."/>
        </authorList>
    </citation>
    <scope>NUCLEOTIDE SEQUENCE [LARGE SCALE GENOMIC DNA]</scope>
    <source>
        <strain evidence="14">28A</strain>
    </source>
</reference>
<evidence type="ECO:0000256" key="1">
    <source>
        <dbReference type="ARBA" id="ARBA00000189"/>
    </source>
</evidence>
<dbReference type="STRING" id="671987.R0KQG9"/>
<dbReference type="EMBL" id="KB908493">
    <property type="protein sequence ID" value="EOA90072.1"/>
    <property type="molecule type" value="Genomic_DNA"/>
</dbReference>
<evidence type="ECO:0000256" key="7">
    <source>
        <dbReference type="ARBA" id="ARBA00022617"/>
    </source>
</evidence>